<evidence type="ECO:0000313" key="1">
    <source>
        <dbReference type="EMBL" id="GAM33591.1"/>
    </source>
</evidence>
<dbReference type="PANTHER" id="PTHR42085:SF1">
    <property type="entry name" value="F-BOX DOMAIN-CONTAINING PROTEIN"/>
    <property type="match status" value="1"/>
</dbReference>
<proteinExistence type="predicted"/>
<dbReference type="AlphaFoldDB" id="A0A0B8N436"/>
<name>A0A0B8N436_TALPI</name>
<keyword evidence="2" id="KW-1185">Reference proteome</keyword>
<accession>A0A0B8N436</accession>
<protein>
    <recommendedName>
        <fullName evidence="3">F-box domain-containing protein</fullName>
    </recommendedName>
</protein>
<evidence type="ECO:0000313" key="2">
    <source>
        <dbReference type="Proteomes" id="UP000053095"/>
    </source>
</evidence>
<reference evidence="2" key="1">
    <citation type="journal article" date="2015" name="Genome Announc.">
        <title>Draft genome sequence of Talaromyces cellulolyticus strain Y-94, a source of lignocellulosic biomass-degrading enzymes.</title>
        <authorList>
            <person name="Fujii T."/>
            <person name="Koike H."/>
            <person name="Sawayama S."/>
            <person name="Yano S."/>
            <person name="Inoue H."/>
        </authorList>
    </citation>
    <scope>NUCLEOTIDE SEQUENCE [LARGE SCALE GENOMIC DNA]</scope>
    <source>
        <strain evidence="2">Y-94</strain>
    </source>
</reference>
<sequence length="214" mass="25033">MAGFLSLPLELRSLIYKFLITPHVINPINPWYADDISLLHPKLLYVSKSISREYREIFYSEIRFSFEDLESKSVVRFLDQIGRENAGLIRYIYIDVLQVYPDSYSDEENMDEDSEQILRKIESDCTGLRILTIDFEMAWGPLRRLQETNSKLPFYEVAISVLNRRFRAIPSLQSIKVEIPARGRWTKIISEMEKNGWVIYETGGIWPGNEGIEN</sequence>
<evidence type="ECO:0008006" key="3">
    <source>
        <dbReference type="Google" id="ProtNLM"/>
    </source>
</evidence>
<dbReference type="Proteomes" id="UP000053095">
    <property type="component" value="Unassembled WGS sequence"/>
</dbReference>
<organism evidence="1 2">
    <name type="scientific">Talaromyces pinophilus</name>
    <name type="common">Penicillium pinophilum</name>
    <dbReference type="NCBI Taxonomy" id="128442"/>
    <lineage>
        <taxon>Eukaryota</taxon>
        <taxon>Fungi</taxon>
        <taxon>Dikarya</taxon>
        <taxon>Ascomycota</taxon>
        <taxon>Pezizomycotina</taxon>
        <taxon>Eurotiomycetes</taxon>
        <taxon>Eurotiomycetidae</taxon>
        <taxon>Eurotiales</taxon>
        <taxon>Trichocomaceae</taxon>
        <taxon>Talaromyces</taxon>
        <taxon>Talaromyces sect. Talaromyces</taxon>
    </lineage>
</organism>
<gene>
    <name evidence="1" type="ORF">TCE0_011r00599</name>
</gene>
<dbReference type="PANTHER" id="PTHR42085">
    <property type="entry name" value="F-BOX DOMAIN-CONTAINING PROTEIN"/>
    <property type="match status" value="1"/>
</dbReference>
<dbReference type="EMBL" id="DF933807">
    <property type="protein sequence ID" value="GAM33591.1"/>
    <property type="molecule type" value="Genomic_DNA"/>
</dbReference>
<dbReference type="InterPro" id="IPR038883">
    <property type="entry name" value="AN11006-like"/>
</dbReference>